<dbReference type="Pfam" id="PF00724">
    <property type="entry name" value="Oxidored_FMN"/>
    <property type="match status" value="1"/>
</dbReference>
<protein>
    <recommendedName>
        <fullName evidence="1">NADH:flavin oxidoreductase/NADH oxidase N-terminal domain-containing protein</fullName>
    </recommendedName>
</protein>
<sequence>MAKSLYQALSQSVQLGELQLKNRVIMASMTRNRNIYPDDINVDYYAQRAGAGLILSEGTLIEPQGTEWPEAPGLWNSKQIAGWKKITDAVHKEGGLIWAQLWHLGRAAHTLHNCGVPPPAPSAIAAKGGKFRLLNGTPGYPVPEAIENPKDYVKMYAQAAVNAKKAGFDGVELHAANGYLVSQFLEQHSNKRTDDYGGPIENRTRFALEIIDEFINVWGASRVGIKLSPSGGYNDMGEKYDDAVSLYSHLIKEIDSRKIGYIQIARHFEFFDPIGRGTPIEIEKVFRPLVKNSLFIANGDFSPEEGDQWVKEGKADAIAYARPYLANPDFAERLFQGKELSQLTDMSTLYLTKDGDKSIGYSDYPKAT</sequence>
<evidence type="ECO:0000259" key="1">
    <source>
        <dbReference type="Pfam" id="PF00724"/>
    </source>
</evidence>
<keyword evidence="3" id="KW-1185">Reference proteome</keyword>
<dbReference type="Proteomes" id="UP001479436">
    <property type="component" value="Unassembled WGS sequence"/>
</dbReference>
<accession>A0ABR2WDT1</accession>
<feature type="domain" description="NADH:flavin oxidoreductase/NADH oxidase N-terminal" evidence="1">
    <location>
        <begin position="13"/>
        <end position="339"/>
    </location>
</feature>
<dbReference type="SUPFAM" id="SSF51395">
    <property type="entry name" value="FMN-linked oxidoreductases"/>
    <property type="match status" value="1"/>
</dbReference>
<proteinExistence type="predicted"/>
<organism evidence="2 3">
    <name type="scientific">Basidiobolus ranarum</name>
    <dbReference type="NCBI Taxonomy" id="34480"/>
    <lineage>
        <taxon>Eukaryota</taxon>
        <taxon>Fungi</taxon>
        <taxon>Fungi incertae sedis</taxon>
        <taxon>Zoopagomycota</taxon>
        <taxon>Entomophthoromycotina</taxon>
        <taxon>Basidiobolomycetes</taxon>
        <taxon>Basidiobolales</taxon>
        <taxon>Basidiobolaceae</taxon>
        <taxon>Basidiobolus</taxon>
    </lineage>
</organism>
<dbReference type="Gene3D" id="3.20.20.70">
    <property type="entry name" value="Aldolase class I"/>
    <property type="match status" value="1"/>
</dbReference>
<reference evidence="2 3" key="1">
    <citation type="submission" date="2023-04" db="EMBL/GenBank/DDBJ databases">
        <title>Genome of Basidiobolus ranarum AG-B5.</title>
        <authorList>
            <person name="Stajich J.E."/>
            <person name="Carter-House D."/>
            <person name="Gryganskyi A."/>
        </authorList>
    </citation>
    <scope>NUCLEOTIDE SEQUENCE [LARGE SCALE GENOMIC DNA]</scope>
    <source>
        <strain evidence="2 3">AG-B5</strain>
    </source>
</reference>
<dbReference type="CDD" id="cd02933">
    <property type="entry name" value="OYE_like_FMN"/>
    <property type="match status" value="1"/>
</dbReference>
<gene>
    <name evidence="2" type="ORF">K7432_017119</name>
</gene>
<name>A0ABR2WDT1_9FUNG</name>
<dbReference type="EMBL" id="JASJQH010003353">
    <property type="protein sequence ID" value="KAK9759654.1"/>
    <property type="molecule type" value="Genomic_DNA"/>
</dbReference>
<dbReference type="InterPro" id="IPR001155">
    <property type="entry name" value="OxRdtase_FMN_N"/>
</dbReference>
<dbReference type="InterPro" id="IPR013785">
    <property type="entry name" value="Aldolase_TIM"/>
</dbReference>
<dbReference type="PANTHER" id="PTHR22893:SF91">
    <property type="entry name" value="NADPH DEHYDROGENASE 2-RELATED"/>
    <property type="match status" value="1"/>
</dbReference>
<dbReference type="InterPro" id="IPR045247">
    <property type="entry name" value="Oye-like"/>
</dbReference>
<evidence type="ECO:0000313" key="3">
    <source>
        <dbReference type="Proteomes" id="UP001479436"/>
    </source>
</evidence>
<dbReference type="PANTHER" id="PTHR22893">
    <property type="entry name" value="NADH OXIDOREDUCTASE-RELATED"/>
    <property type="match status" value="1"/>
</dbReference>
<evidence type="ECO:0000313" key="2">
    <source>
        <dbReference type="EMBL" id="KAK9759654.1"/>
    </source>
</evidence>
<comment type="caution">
    <text evidence="2">The sequence shown here is derived from an EMBL/GenBank/DDBJ whole genome shotgun (WGS) entry which is preliminary data.</text>
</comment>